<comment type="caution">
    <text evidence="2">The sequence shown here is derived from an EMBL/GenBank/DDBJ whole genome shotgun (WGS) entry which is preliminary data.</text>
</comment>
<dbReference type="EMBL" id="JAJSOF020000041">
    <property type="protein sequence ID" value="KAJ4425801.1"/>
    <property type="molecule type" value="Genomic_DNA"/>
</dbReference>
<proteinExistence type="predicted"/>
<protein>
    <recommendedName>
        <fullName evidence="1">Mutator-like transposase domain-containing protein</fullName>
    </recommendedName>
</protein>
<evidence type="ECO:0000259" key="1">
    <source>
        <dbReference type="Pfam" id="PF20700"/>
    </source>
</evidence>
<feature type="domain" description="Mutator-like transposase" evidence="1">
    <location>
        <begin position="56"/>
        <end position="145"/>
    </location>
</feature>
<dbReference type="InterPro" id="IPR049012">
    <property type="entry name" value="Mutator_transp_dom"/>
</dbReference>
<sequence length="241" mass="27056">MYSKLSKSNSEFILYPTTTFADGVDNLKQLDTSVRGRVQDVHGCPTKESRMSDLSYVVDYAVISKYYHARQLARKDLGADSPEFNIWKLGHKSECQQSYSGSSSGMEAFAAELLWKRSIDYGMRCTTLLSDGDSKTFNHLQNLNIYKGGVCESRVEMTSLVWKRKIAIAVAIAVSDINHGYSKTMTRTLQQADVSPGHQGIKTSIARDRRSIRNRILHSTQMKMVKIRAEAALKQQKGSTD</sequence>
<evidence type="ECO:0000313" key="2">
    <source>
        <dbReference type="EMBL" id="KAJ4425801.1"/>
    </source>
</evidence>
<name>A0ABQ8RVR0_PERAM</name>
<accession>A0ABQ8RVR0</accession>
<keyword evidence="3" id="KW-1185">Reference proteome</keyword>
<dbReference type="Pfam" id="PF20700">
    <property type="entry name" value="Mutator"/>
    <property type="match status" value="1"/>
</dbReference>
<organism evidence="2 3">
    <name type="scientific">Periplaneta americana</name>
    <name type="common">American cockroach</name>
    <name type="synonym">Blatta americana</name>
    <dbReference type="NCBI Taxonomy" id="6978"/>
    <lineage>
        <taxon>Eukaryota</taxon>
        <taxon>Metazoa</taxon>
        <taxon>Ecdysozoa</taxon>
        <taxon>Arthropoda</taxon>
        <taxon>Hexapoda</taxon>
        <taxon>Insecta</taxon>
        <taxon>Pterygota</taxon>
        <taxon>Neoptera</taxon>
        <taxon>Polyneoptera</taxon>
        <taxon>Dictyoptera</taxon>
        <taxon>Blattodea</taxon>
        <taxon>Blattoidea</taxon>
        <taxon>Blattidae</taxon>
        <taxon>Blattinae</taxon>
        <taxon>Periplaneta</taxon>
    </lineage>
</organism>
<gene>
    <name evidence="2" type="ORF">ANN_27427</name>
</gene>
<dbReference type="Proteomes" id="UP001148838">
    <property type="component" value="Unassembled WGS sequence"/>
</dbReference>
<reference evidence="2 3" key="1">
    <citation type="journal article" date="2022" name="Allergy">
        <title>Genome assembly and annotation of Periplaneta americana reveal a comprehensive cockroach allergen profile.</title>
        <authorList>
            <person name="Wang L."/>
            <person name="Xiong Q."/>
            <person name="Saelim N."/>
            <person name="Wang L."/>
            <person name="Nong W."/>
            <person name="Wan A.T."/>
            <person name="Shi M."/>
            <person name="Liu X."/>
            <person name="Cao Q."/>
            <person name="Hui J.H.L."/>
            <person name="Sookrung N."/>
            <person name="Leung T.F."/>
            <person name="Tungtrongchitr A."/>
            <person name="Tsui S.K.W."/>
        </authorList>
    </citation>
    <scope>NUCLEOTIDE SEQUENCE [LARGE SCALE GENOMIC DNA]</scope>
    <source>
        <strain evidence="2">PWHHKU_190912</strain>
    </source>
</reference>
<evidence type="ECO:0000313" key="3">
    <source>
        <dbReference type="Proteomes" id="UP001148838"/>
    </source>
</evidence>